<reference evidence="2 3" key="1">
    <citation type="submission" date="2014-04" db="EMBL/GenBank/DDBJ databases">
        <authorList>
            <consortium name="DOE Joint Genome Institute"/>
            <person name="Kuo A."/>
            <person name="Kohler A."/>
            <person name="Nagy L.G."/>
            <person name="Floudas D."/>
            <person name="Copeland A."/>
            <person name="Barry K.W."/>
            <person name="Cichocki N."/>
            <person name="Veneault-Fourrey C."/>
            <person name="LaButti K."/>
            <person name="Lindquist E.A."/>
            <person name="Lipzen A."/>
            <person name="Lundell T."/>
            <person name="Morin E."/>
            <person name="Murat C."/>
            <person name="Sun H."/>
            <person name="Tunlid A."/>
            <person name="Henrissat B."/>
            <person name="Grigoriev I.V."/>
            <person name="Hibbett D.S."/>
            <person name="Martin F."/>
            <person name="Nordberg H.P."/>
            <person name="Cantor M.N."/>
            <person name="Hua S.X."/>
        </authorList>
    </citation>
    <scope>NUCLEOTIDE SEQUENCE [LARGE SCALE GENOMIC DNA]</scope>
    <source>
        <strain evidence="2 3">Foug A</strain>
    </source>
</reference>
<accession>A0A0C2ZSS5</accession>
<protein>
    <submittedName>
        <fullName evidence="2">Uncharacterized protein</fullName>
    </submittedName>
</protein>
<feature type="region of interest" description="Disordered" evidence="1">
    <location>
        <begin position="102"/>
        <end position="139"/>
    </location>
</feature>
<feature type="region of interest" description="Disordered" evidence="1">
    <location>
        <begin position="1"/>
        <end position="63"/>
    </location>
</feature>
<organism evidence="2 3">
    <name type="scientific">Scleroderma citrinum Foug A</name>
    <dbReference type="NCBI Taxonomy" id="1036808"/>
    <lineage>
        <taxon>Eukaryota</taxon>
        <taxon>Fungi</taxon>
        <taxon>Dikarya</taxon>
        <taxon>Basidiomycota</taxon>
        <taxon>Agaricomycotina</taxon>
        <taxon>Agaricomycetes</taxon>
        <taxon>Agaricomycetidae</taxon>
        <taxon>Boletales</taxon>
        <taxon>Sclerodermatineae</taxon>
        <taxon>Sclerodermataceae</taxon>
        <taxon>Scleroderma</taxon>
    </lineage>
</organism>
<proteinExistence type="predicted"/>
<gene>
    <name evidence="2" type="ORF">SCLCIDRAFT_23312</name>
</gene>
<feature type="compositionally biased region" description="Basic and acidic residues" evidence="1">
    <location>
        <begin position="1"/>
        <end position="17"/>
    </location>
</feature>
<feature type="compositionally biased region" description="Acidic residues" evidence="1">
    <location>
        <begin position="26"/>
        <end position="37"/>
    </location>
</feature>
<dbReference type="InParanoid" id="A0A0C2ZSS5"/>
<dbReference type="HOGENOM" id="CLU_2086197_0_0_1"/>
<dbReference type="OrthoDB" id="2711871at2759"/>
<reference evidence="3" key="2">
    <citation type="submission" date="2015-01" db="EMBL/GenBank/DDBJ databases">
        <title>Evolutionary Origins and Diversification of the Mycorrhizal Mutualists.</title>
        <authorList>
            <consortium name="DOE Joint Genome Institute"/>
            <consortium name="Mycorrhizal Genomics Consortium"/>
            <person name="Kohler A."/>
            <person name="Kuo A."/>
            <person name="Nagy L.G."/>
            <person name="Floudas D."/>
            <person name="Copeland A."/>
            <person name="Barry K.W."/>
            <person name="Cichocki N."/>
            <person name="Veneault-Fourrey C."/>
            <person name="LaButti K."/>
            <person name="Lindquist E.A."/>
            <person name="Lipzen A."/>
            <person name="Lundell T."/>
            <person name="Morin E."/>
            <person name="Murat C."/>
            <person name="Riley R."/>
            <person name="Ohm R."/>
            <person name="Sun H."/>
            <person name="Tunlid A."/>
            <person name="Henrissat B."/>
            <person name="Grigoriev I.V."/>
            <person name="Hibbett D.S."/>
            <person name="Martin F."/>
        </authorList>
    </citation>
    <scope>NUCLEOTIDE SEQUENCE [LARGE SCALE GENOMIC DNA]</scope>
    <source>
        <strain evidence="3">Foug A</strain>
    </source>
</reference>
<evidence type="ECO:0000313" key="2">
    <source>
        <dbReference type="EMBL" id="KIM64573.1"/>
    </source>
</evidence>
<keyword evidence="3" id="KW-1185">Reference proteome</keyword>
<dbReference type="AlphaFoldDB" id="A0A0C2ZSS5"/>
<dbReference type="Proteomes" id="UP000053989">
    <property type="component" value="Unassembled WGS sequence"/>
</dbReference>
<sequence length="139" mass="15790">MDQRRNAKAQRDHECCRHHLLMQEGSENEDEDNSDEGQDLKEDGLEEEEGTQFSSHPIATKLSAMARQHPLTYSNSKVPKVVGRHIPNLNEANFFLLDGEDAGPTAHESLSDRPTVKHKKNRHAEHTSFEDMVTDSMNQ</sequence>
<name>A0A0C2ZSS5_9AGAM</name>
<evidence type="ECO:0000313" key="3">
    <source>
        <dbReference type="Proteomes" id="UP000053989"/>
    </source>
</evidence>
<evidence type="ECO:0000256" key="1">
    <source>
        <dbReference type="SAM" id="MobiDB-lite"/>
    </source>
</evidence>
<dbReference type="EMBL" id="KN822027">
    <property type="protein sequence ID" value="KIM64573.1"/>
    <property type="molecule type" value="Genomic_DNA"/>
</dbReference>